<comment type="subcellular location">
    <subcellularLocation>
        <location evidence="1">Cell membrane</location>
        <topology evidence="1">Multi-pass membrane protein</topology>
    </subcellularLocation>
</comment>
<evidence type="ECO:0000313" key="11">
    <source>
        <dbReference type="Proteomes" id="UP000248764"/>
    </source>
</evidence>
<evidence type="ECO:0000256" key="2">
    <source>
        <dbReference type="ARBA" id="ARBA00022448"/>
    </source>
</evidence>
<dbReference type="InterPro" id="IPR036259">
    <property type="entry name" value="MFS_trans_sf"/>
</dbReference>
<dbReference type="PANTHER" id="PTHR23517">
    <property type="entry name" value="RESISTANCE PROTEIN MDTM, PUTATIVE-RELATED-RELATED"/>
    <property type="match status" value="1"/>
</dbReference>
<proteinExistence type="predicted"/>
<feature type="transmembrane region" description="Helical" evidence="8">
    <location>
        <begin position="94"/>
        <end position="112"/>
    </location>
</feature>
<evidence type="ECO:0000259" key="9">
    <source>
        <dbReference type="PROSITE" id="PS50850"/>
    </source>
</evidence>
<dbReference type="GO" id="GO:0022857">
    <property type="term" value="F:transmembrane transporter activity"/>
    <property type="evidence" value="ECO:0007669"/>
    <property type="project" value="InterPro"/>
</dbReference>
<feature type="transmembrane region" description="Helical" evidence="8">
    <location>
        <begin position="246"/>
        <end position="263"/>
    </location>
</feature>
<feature type="transmembrane region" description="Helical" evidence="8">
    <location>
        <begin position="156"/>
        <end position="175"/>
    </location>
</feature>
<feature type="transmembrane region" description="Helical" evidence="8">
    <location>
        <begin position="294"/>
        <end position="311"/>
    </location>
</feature>
<comment type="caution">
    <text evidence="10">The sequence shown here is derived from an EMBL/GenBank/DDBJ whole genome shotgun (WGS) entry which is preliminary data.</text>
</comment>
<dbReference type="Pfam" id="PF07690">
    <property type="entry name" value="MFS_1"/>
    <property type="match status" value="1"/>
</dbReference>
<feature type="transmembrane region" description="Helical" evidence="8">
    <location>
        <begin position="418"/>
        <end position="440"/>
    </location>
</feature>
<feature type="transmembrane region" description="Helical" evidence="8">
    <location>
        <begin position="124"/>
        <end position="149"/>
    </location>
</feature>
<dbReference type="Proteomes" id="UP000248764">
    <property type="component" value="Unassembled WGS sequence"/>
</dbReference>
<sequence length="473" mass="47856">MALTLRGGTDRIGLRRGPGGYNIHGRCRTPADLPAPPSRAGRPEREDGTTHPGQNERHGPGRAGRRPEDGGCRSAEPALTPRQQTGIWSIGPSVYLPSLLFGIGQGAIAPVIPLSARELGGSVAAAGLVVALLGVGKIAGDLPAGLLAVRLGERRAMLLALGVVLAGLAACLAAPSVPVLAAAVVLIGIASSVFGLARHAYVTEAIPFALRGRALSTLGGTQRIGLFAGPFLGAAVMSRLGLAGAYWVHVVVAVAAVVVLLVVPEPPVAGRAAVPAGAGRPDGTARIIRRHLPVLRTLGVGALLVGAARAARQVAIPLWGEHIGLDPATVSLLFGLSGAMEMLMFYPAGYAMDRLGRRWVVVPSMLLLGLSLVLLPLTGGVGAYTAVALLMGLGNGLGSGIIMTIGSDVSPDVSRATFLGAWRLFADLGIGAGPVLVSVVTAMATLGAAIATAGAVAFVAAVLMGRWVPRHGG</sequence>
<evidence type="ECO:0000256" key="5">
    <source>
        <dbReference type="ARBA" id="ARBA00022989"/>
    </source>
</evidence>
<evidence type="ECO:0000256" key="6">
    <source>
        <dbReference type="ARBA" id="ARBA00023136"/>
    </source>
</evidence>
<feature type="transmembrane region" description="Helical" evidence="8">
    <location>
        <begin position="331"/>
        <end position="352"/>
    </location>
</feature>
<feature type="region of interest" description="Disordered" evidence="7">
    <location>
        <begin position="1"/>
        <end position="78"/>
    </location>
</feature>
<gene>
    <name evidence="10" type="ORF">C1I92_08735</name>
</gene>
<evidence type="ECO:0000256" key="7">
    <source>
        <dbReference type="SAM" id="MobiDB-lite"/>
    </source>
</evidence>
<keyword evidence="5 8" id="KW-1133">Transmembrane helix</keyword>
<evidence type="ECO:0000256" key="1">
    <source>
        <dbReference type="ARBA" id="ARBA00004651"/>
    </source>
</evidence>
<keyword evidence="2" id="KW-0813">Transport</keyword>
<feature type="transmembrane region" description="Helical" evidence="8">
    <location>
        <begin position="359"/>
        <end position="377"/>
    </location>
</feature>
<dbReference type="PANTHER" id="PTHR23517:SF3">
    <property type="entry name" value="INTEGRAL MEMBRANE TRANSPORT PROTEIN"/>
    <property type="match status" value="1"/>
</dbReference>
<evidence type="ECO:0000256" key="3">
    <source>
        <dbReference type="ARBA" id="ARBA00022475"/>
    </source>
</evidence>
<feature type="transmembrane region" description="Helical" evidence="8">
    <location>
        <begin position="383"/>
        <end position="406"/>
    </location>
</feature>
<dbReference type="PROSITE" id="PS00216">
    <property type="entry name" value="SUGAR_TRANSPORT_1"/>
    <property type="match status" value="1"/>
</dbReference>
<organism evidence="10 11">
    <name type="scientific">Jiangella anatolica</name>
    <dbReference type="NCBI Taxonomy" id="2670374"/>
    <lineage>
        <taxon>Bacteria</taxon>
        <taxon>Bacillati</taxon>
        <taxon>Actinomycetota</taxon>
        <taxon>Actinomycetes</taxon>
        <taxon>Jiangellales</taxon>
        <taxon>Jiangellaceae</taxon>
        <taxon>Jiangella</taxon>
    </lineage>
</organism>
<dbReference type="InterPro" id="IPR050171">
    <property type="entry name" value="MFS_Transporters"/>
</dbReference>
<dbReference type="CDD" id="cd17325">
    <property type="entry name" value="MFS_MdtG_SLC18_like"/>
    <property type="match status" value="1"/>
</dbReference>
<evidence type="ECO:0000256" key="4">
    <source>
        <dbReference type="ARBA" id="ARBA00022692"/>
    </source>
</evidence>
<dbReference type="InterPro" id="IPR020846">
    <property type="entry name" value="MFS_dom"/>
</dbReference>
<feature type="transmembrane region" description="Helical" evidence="8">
    <location>
        <begin position="181"/>
        <end position="202"/>
    </location>
</feature>
<dbReference type="AlphaFoldDB" id="A0A2W2BX33"/>
<feature type="compositionally biased region" description="Basic and acidic residues" evidence="7">
    <location>
        <begin position="41"/>
        <end position="71"/>
    </location>
</feature>
<feature type="domain" description="Major facilitator superfamily (MFS) profile" evidence="9">
    <location>
        <begin position="90"/>
        <end position="472"/>
    </location>
</feature>
<dbReference type="InterPro" id="IPR005829">
    <property type="entry name" value="Sugar_transporter_CS"/>
</dbReference>
<feature type="transmembrane region" description="Helical" evidence="8">
    <location>
        <begin position="446"/>
        <end position="468"/>
    </location>
</feature>
<keyword evidence="3" id="KW-1003">Cell membrane</keyword>
<dbReference type="GO" id="GO:0005886">
    <property type="term" value="C:plasma membrane"/>
    <property type="evidence" value="ECO:0007669"/>
    <property type="project" value="UniProtKB-SubCell"/>
</dbReference>
<dbReference type="InterPro" id="IPR011701">
    <property type="entry name" value="MFS"/>
</dbReference>
<evidence type="ECO:0000256" key="8">
    <source>
        <dbReference type="SAM" id="Phobius"/>
    </source>
</evidence>
<dbReference type="SUPFAM" id="SSF103473">
    <property type="entry name" value="MFS general substrate transporter"/>
    <property type="match status" value="1"/>
</dbReference>
<accession>A0A2W2BX33</accession>
<protein>
    <submittedName>
        <fullName evidence="10">MFS transporter</fullName>
    </submittedName>
</protein>
<dbReference type="Gene3D" id="1.20.1250.20">
    <property type="entry name" value="MFS general substrate transporter like domains"/>
    <property type="match status" value="2"/>
</dbReference>
<keyword evidence="4 8" id="KW-0812">Transmembrane</keyword>
<dbReference type="EMBL" id="POTW01000015">
    <property type="protein sequence ID" value="PZF84498.1"/>
    <property type="molecule type" value="Genomic_DNA"/>
</dbReference>
<keyword evidence="6 8" id="KW-0472">Membrane</keyword>
<keyword evidence="11" id="KW-1185">Reference proteome</keyword>
<evidence type="ECO:0000313" key="10">
    <source>
        <dbReference type="EMBL" id="PZF84498.1"/>
    </source>
</evidence>
<name>A0A2W2BX33_9ACTN</name>
<feature type="transmembrane region" description="Helical" evidence="8">
    <location>
        <begin position="223"/>
        <end position="240"/>
    </location>
</feature>
<dbReference type="PROSITE" id="PS50850">
    <property type="entry name" value="MFS"/>
    <property type="match status" value="1"/>
</dbReference>
<reference evidence="10 11" key="1">
    <citation type="submission" date="2018-01" db="EMBL/GenBank/DDBJ databases">
        <title>Draft genome sequence of Jiangella sp. GTF31.</title>
        <authorList>
            <person name="Sahin N."/>
            <person name="Ay H."/>
            <person name="Saygin H."/>
        </authorList>
    </citation>
    <scope>NUCLEOTIDE SEQUENCE [LARGE SCALE GENOMIC DNA]</scope>
    <source>
        <strain evidence="10 11">GTF31</strain>
    </source>
</reference>